<organism evidence="1 2">
    <name type="scientific">Dermacentor silvarum</name>
    <name type="common">Tick</name>
    <dbReference type="NCBI Taxonomy" id="543639"/>
    <lineage>
        <taxon>Eukaryota</taxon>
        <taxon>Metazoa</taxon>
        <taxon>Ecdysozoa</taxon>
        <taxon>Arthropoda</taxon>
        <taxon>Chelicerata</taxon>
        <taxon>Arachnida</taxon>
        <taxon>Acari</taxon>
        <taxon>Parasitiformes</taxon>
        <taxon>Ixodida</taxon>
        <taxon>Ixodoidea</taxon>
        <taxon>Ixodidae</taxon>
        <taxon>Rhipicephalinae</taxon>
        <taxon>Dermacentor</taxon>
    </lineage>
</organism>
<dbReference type="EMBL" id="CM023478">
    <property type="protein sequence ID" value="KAH7934198.1"/>
    <property type="molecule type" value="Genomic_DNA"/>
</dbReference>
<name>A0ACB8C5S6_DERSI</name>
<reference evidence="1" key="1">
    <citation type="submission" date="2020-05" db="EMBL/GenBank/DDBJ databases">
        <title>Large-scale comparative analyses of tick genomes elucidate their genetic diversity and vector capacities.</title>
        <authorList>
            <person name="Jia N."/>
            <person name="Wang J."/>
            <person name="Shi W."/>
            <person name="Du L."/>
            <person name="Sun Y."/>
            <person name="Zhan W."/>
            <person name="Jiang J."/>
            <person name="Wang Q."/>
            <person name="Zhang B."/>
            <person name="Ji P."/>
            <person name="Sakyi L.B."/>
            <person name="Cui X."/>
            <person name="Yuan T."/>
            <person name="Jiang B."/>
            <person name="Yang W."/>
            <person name="Lam T.T.-Y."/>
            <person name="Chang Q."/>
            <person name="Ding S."/>
            <person name="Wang X."/>
            <person name="Zhu J."/>
            <person name="Ruan X."/>
            <person name="Zhao L."/>
            <person name="Wei J."/>
            <person name="Que T."/>
            <person name="Du C."/>
            <person name="Cheng J."/>
            <person name="Dai P."/>
            <person name="Han X."/>
            <person name="Huang E."/>
            <person name="Gao Y."/>
            <person name="Liu J."/>
            <person name="Shao H."/>
            <person name="Ye R."/>
            <person name="Li L."/>
            <person name="Wei W."/>
            <person name="Wang X."/>
            <person name="Wang C."/>
            <person name="Yang T."/>
            <person name="Huo Q."/>
            <person name="Li W."/>
            <person name="Guo W."/>
            <person name="Chen H."/>
            <person name="Zhou L."/>
            <person name="Ni X."/>
            <person name="Tian J."/>
            <person name="Zhou Y."/>
            <person name="Sheng Y."/>
            <person name="Liu T."/>
            <person name="Pan Y."/>
            <person name="Xia L."/>
            <person name="Li J."/>
            <person name="Zhao F."/>
            <person name="Cao W."/>
        </authorList>
    </citation>
    <scope>NUCLEOTIDE SEQUENCE</scope>
    <source>
        <strain evidence="1">Dsil-2018</strain>
    </source>
</reference>
<gene>
    <name evidence="1" type="ORF">HPB49_022882</name>
</gene>
<proteinExistence type="predicted"/>
<evidence type="ECO:0000313" key="1">
    <source>
        <dbReference type="EMBL" id="KAH7934198.1"/>
    </source>
</evidence>
<protein>
    <submittedName>
        <fullName evidence="1">Uncharacterized protein</fullName>
    </submittedName>
</protein>
<sequence>MLSEFVVTIVGSLLALFLVVLYFAEPADDALAAEVILGDRRDDNRWLPPVFVDFAGAKDVPQNTLAAIQEAKRMNASGIKLYMSITSDDVGVLFHVKTLEVTANGDGPLDEVAFEDLRREDITEKNPSAVRYRNERVPTLEEGVDECLRQGLRIIVNVEGDDFRAMFALAELFRKRPELSRRVLVVSPSPMFLFRLGGHNATFVTALAWRHGTMAYVDKSYTKRRYENIGWHLIARAADWLLSWSFDYGLLTRLSMVSAVLVNASMISPQYAQSWSDWGLRVIALASNDPAEHEYLRRVVQVPILTDNLRRT</sequence>
<keyword evidence="2" id="KW-1185">Reference proteome</keyword>
<accession>A0ACB8C5S6</accession>
<evidence type="ECO:0000313" key="2">
    <source>
        <dbReference type="Proteomes" id="UP000821865"/>
    </source>
</evidence>
<comment type="caution">
    <text evidence="1">The sequence shown here is derived from an EMBL/GenBank/DDBJ whole genome shotgun (WGS) entry which is preliminary data.</text>
</comment>
<dbReference type="Proteomes" id="UP000821865">
    <property type="component" value="Chromosome 9"/>
</dbReference>